<evidence type="ECO:0000313" key="2">
    <source>
        <dbReference type="Proteomes" id="UP000740926"/>
    </source>
</evidence>
<dbReference type="Proteomes" id="UP000740926">
    <property type="component" value="Unassembled WGS sequence"/>
</dbReference>
<keyword evidence="2" id="KW-1185">Reference proteome</keyword>
<protein>
    <submittedName>
        <fullName evidence="1">Uncharacterized protein</fullName>
    </submittedName>
</protein>
<sequence length="171" mass="19834">MTDTIINNEPRTYTEEEVIELLRRIKTAEQAETQKAREERELPLGITSSLDKPTRQQHQDNFKRYKREVTKYHHDEWTVAEEINKSFIPKLKQYTVDTTQVVNAHYKGAEISRLHGRAATEIYEQLSIIQAGEISTEEAHQLLAEAIESAKRLAVHAWIQGRQHDEDAKDA</sequence>
<accession>A0A9P6Y0C6</accession>
<dbReference type="AlphaFoldDB" id="A0A9P6Y0C6"/>
<reference evidence="1 2" key="1">
    <citation type="journal article" date="2020" name="Microb. Genom.">
        <title>Genetic diversity of clinical and environmental Mucorales isolates obtained from an investigation of mucormycosis cases among solid organ transplant recipients.</title>
        <authorList>
            <person name="Nguyen M.H."/>
            <person name="Kaul D."/>
            <person name="Muto C."/>
            <person name="Cheng S.J."/>
            <person name="Richter R.A."/>
            <person name="Bruno V.M."/>
            <person name="Liu G."/>
            <person name="Beyhan S."/>
            <person name="Sundermann A.J."/>
            <person name="Mounaud S."/>
            <person name="Pasculle A.W."/>
            <person name="Nierman W.C."/>
            <person name="Driscoll E."/>
            <person name="Cumbie R."/>
            <person name="Clancy C.J."/>
            <person name="Dupont C.L."/>
        </authorList>
    </citation>
    <scope>NUCLEOTIDE SEQUENCE [LARGE SCALE GENOMIC DNA]</scope>
    <source>
        <strain evidence="1 2">GL24</strain>
    </source>
</reference>
<evidence type="ECO:0000313" key="1">
    <source>
        <dbReference type="EMBL" id="KAG1536160.1"/>
    </source>
</evidence>
<name>A0A9P6Y0C6_9FUNG</name>
<proteinExistence type="predicted"/>
<organism evidence="1 2">
    <name type="scientific">Rhizopus delemar</name>
    <dbReference type="NCBI Taxonomy" id="936053"/>
    <lineage>
        <taxon>Eukaryota</taxon>
        <taxon>Fungi</taxon>
        <taxon>Fungi incertae sedis</taxon>
        <taxon>Mucoromycota</taxon>
        <taxon>Mucoromycotina</taxon>
        <taxon>Mucoromycetes</taxon>
        <taxon>Mucorales</taxon>
        <taxon>Mucorineae</taxon>
        <taxon>Rhizopodaceae</taxon>
        <taxon>Rhizopus</taxon>
    </lineage>
</organism>
<gene>
    <name evidence="1" type="ORF">G6F50_015138</name>
</gene>
<comment type="caution">
    <text evidence="1">The sequence shown here is derived from an EMBL/GenBank/DDBJ whole genome shotgun (WGS) entry which is preliminary data.</text>
</comment>
<dbReference type="EMBL" id="JAANIU010007995">
    <property type="protein sequence ID" value="KAG1536160.1"/>
    <property type="molecule type" value="Genomic_DNA"/>
</dbReference>